<comment type="caution">
    <text evidence="1">The sequence shown here is derived from an EMBL/GenBank/DDBJ whole genome shotgun (WGS) entry which is preliminary data.</text>
</comment>
<evidence type="ECO:0000313" key="1">
    <source>
        <dbReference type="EMBL" id="KAJ8675601.1"/>
    </source>
</evidence>
<accession>A0ACC2NXS9</accession>
<reference evidence="1" key="1">
    <citation type="submission" date="2023-04" db="EMBL/GenBank/DDBJ databases">
        <title>A chromosome-level genome assembly of the parasitoid wasp Eretmocerus hayati.</title>
        <authorList>
            <person name="Zhong Y."/>
            <person name="Liu S."/>
            <person name="Liu Y."/>
        </authorList>
    </citation>
    <scope>NUCLEOTIDE SEQUENCE</scope>
    <source>
        <strain evidence="1">ZJU_SS_LIU_2023</strain>
    </source>
</reference>
<name>A0ACC2NXS9_9HYME</name>
<dbReference type="EMBL" id="CM056742">
    <property type="protein sequence ID" value="KAJ8675601.1"/>
    <property type="molecule type" value="Genomic_DNA"/>
</dbReference>
<organism evidence="1 2">
    <name type="scientific">Eretmocerus hayati</name>
    <dbReference type="NCBI Taxonomy" id="131215"/>
    <lineage>
        <taxon>Eukaryota</taxon>
        <taxon>Metazoa</taxon>
        <taxon>Ecdysozoa</taxon>
        <taxon>Arthropoda</taxon>
        <taxon>Hexapoda</taxon>
        <taxon>Insecta</taxon>
        <taxon>Pterygota</taxon>
        <taxon>Neoptera</taxon>
        <taxon>Endopterygota</taxon>
        <taxon>Hymenoptera</taxon>
        <taxon>Apocrita</taxon>
        <taxon>Proctotrupomorpha</taxon>
        <taxon>Chalcidoidea</taxon>
        <taxon>Aphelinidae</taxon>
        <taxon>Aphelininae</taxon>
        <taxon>Eretmocerus</taxon>
    </lineage>
</organism>
<evidence type="ECO:0000313" key="2">
    <source>
        <dbReference type="Proteomes" id="UP001239111"/>
    </source>
</evidence>
<protein>
    <submittedName>
        <fullName evidence="1">Uncharacterized protein</fullName>
    </submittedName>
</protein>
<dbReference type="Proteomes" id="UP001239111">
    <property type="component" value="Chromosome 2"/>
</dbReference>
<proteinExistence type="predicted"/>
<sequence length="114" mass="13009">MATSNSDIYSKIKNFMKLSHKLTMDLMNLHENLAINADEETRIRMDPILSEKLDCLEKEIGVTAETTTYWERKLTDDQVINGAPQIQHLVKHEHFSTSIGASGKSMKATRKWST</sequence>
<keyword evidence="2" id="KW-1185">Reference proteome</keyword>
<gene>
    <name evidence="1" type="ORF">QAD02_011387</name>
</gene>